<keyword evidence="4" id="KW-0460">Magnesium</keyword>
<organism evidence="6 7">
    <name type="scientific">Rhodocytophaga aerolata</name>
    <dbReference type="NCBI Taxonomy" id="455078"/>
    <lineage>
        <taxon>Bacteria</taxon>
        <taxon>Pseudomonadati</taxon>
        <taxon>Bacteroidota</taxon>
        <taxon>Cytophagia</taxon>
        <taxon>Cytophagales</taxon>
        <taxon>Rhodocytophagaceae</taxon>
        <taxon>Rhodocytophaga</taxon>
    </lineage>
</organism>
<keyword evidence="5" id="KW-0119">Carbohydrate metabolism</keyword>
<evidence type="ECO:0000313" key="7">
    <source>
        <dbReference type="Proteomes" id="UP001168528"/>
    </source>
</evidence>
<dbReference type="Proteomes" id="UP001168528">
    <property type="component" value="Unassembled WGS sequence"/>
</dbReference>
<dbReference type="CDD" id="cd10802">
    <property type="entry name" value="YdjC_TTHB029_like"/>
    <property type="match status" value="1"/>
</dbReference>
<keyword evidence="2" id="KW-0479">Metal-binding</keyword>
<dbReference type="SUPFAM" id="SSF88713">
    <property type="entry name" value="Glycoside hydrolase/deacetylase"/>
    <property type="match status" value="1"/>
</dbReference>
<dbReference type="PANTHER" id="PTHR31609">
    <property type="entry name" value="YDJC DEACETYLASE FAMILY MEMBER"/>
    <property type="match status" value="1"/>
</dbReference>
<keyword evidence="3" id="KW-0378">Hydrolase</keyword>
<evidence type="ECO:0000256" key="4">
    <source>
        <dbReference type="ARBA" id="ARBA00022842"/>
    </source>
</evidence>
<evidence type="ECO:0000313" key="6">
    <source>
        <dbReference type="EMBL" id="MDO1446787.1"/>
    </source>
</evidence>
<evidence type="ECO:0000256" key="2">
    <source>
        <dbReference type="ARBA" id="ARBA00022723"/>
    </source>
</evidence>
<proteinExistence type="predicted"/>
<dbReference type="RefSeq" id="WP_302037592.1">
    <property type="nucleotide sequence ID" value="NZ_JAUKPO010000005.1"/>
</dbReference>
<dbReference type="Pfam" id="PF04794">
    <property type="entry name" value="YdjC"/>
    <property type="match status" value="1"/>
</dbReference>
<reference evidence="6" key="1">
    <citation type="submission" date="2023-07" db="EMBL/GenBank/DDBJ databases">
        <title>The genome sequence of Rhodocytophaga aerolata KACC 12507.</title>
        <authorList>
            <person name="Zhang X."/>
        </authorList>
    </citation>
    <scope>NUCLEOTIDE SEQUENCE</scope>
    <source>
        <strain evidence="6">KACC 12507</strain>
    </source>
</reference>
<sequence>MTASYAQTEQTYAEKLGWKKGDRVIILHVDDAGMSYDSNLGAIKAMEEGIANSVSVMMPCPWVPGFVKYLKQHPSVDAGLHLTLTSEWQDYRWGPLTGKPASPGLVDKEGALWPNVAQVVQHASPDEVEAEIRAQLARAQEMGFEPTHMDSHMGTLFASPAFMERYIKVGIEHKIPVMFPGGHNTAIFAQLAEEAVADGQIKKGQAFPPAAQASQFRQAGQMIWQAGLPVLDDLHNTSYGWKLPAGVKPTNENLRKMKTEKYIQSIKALKPGVTMVIMHCTAPTEVFQYISGSGESRKGDMLAMMDPALKKAIEQEGIILTTWRELKQRRDKAGK</sequence>
<evidence type="ECO:0000256" key="1">
    <source>
        <dbReference type="ARBA" id="ARBA00001946"/>
    </source>
</evidence>
<comment type="cofactor">
    <cofactor evidence="1">
        <name>Mg(2+)</name>
        <dbReference type="ChEBI" id="CHEBI:18420"/>
    </cofactor>
</comment>
<protein>
    <submittedName>
        <fullName evidence="6">Polysaccharide deacetylase family protein</fullName>
    </submittedName>
</protein>
<gene>
    <name evidence="6" type="ORF">Q0590_11020</name>
</gene>
<evidence type="ECO:0000256" key="3">
    <source>
        <dbReference type="ARBA" id="ARBA00022801"/>
    </source>
</evidence>
<dbReference type="InterPro" id="IPR006879">
    <property type="entry name" value="YdjC-like"/>
</dbReference>
<dbReference type="Gene3D" id="3.20.20.370">
    <property type="entry name" value="Glycoside hydrolase/deacetylase"/>
    <property type="match status" value="1"/>
</dbReference>
<evidence type="ECO:0000256" key="5">
    <source>
        <dbReference type="ARBA" id="ARBA00023277"/>
    </source>
</evidence>
<name>A0ABT8R7Q1_9BACT</name>
<dbReference type="EMBL" id="JAUKPO010000005">
    <property type="protein sequence ID" value="MDO1446787.1"/>
    <property type="molecule type" value="Genomic_DNA"/>
</dbReference>
<comment type="caution">
    <text evidence="6">The sequence shown here is derived from an EMBL/GenBank/DDBJ whole genome shotgun (WGS) entry which is preliminary data.</text>
</comment>
<dbReference type="InterPro" id="IPR011330">
    <property type="entry name" value="Glyco_hydro/deAcase_b/a-brl"/>
</dbReference>
<dbReference type="PANTHER" id="PTHR31609:SF1">
    <property type="entry name" value="CARBOHYDRATE DEACETYLASE"/>
    <property type="match status" value="1"/>
</dbReference>
<keyword evidence="7" id="KW-1185">Reference proteome</keyword>
<accession>A0ABT8R7Q1</accession>